<keyword evidence="4" id="KW-0804">Transcription</keyword>
<evidence type="ECO:0000259" key="6">
    <source>
        <dbReference type="PROSITE" id="PS51755"/>
    </source>
</evidence>
<dbReference type="Pfam" id="PF03704">
    <property type="entry name" value="BTAD"/>
    <property type="match status" value="1"/>
</dbReference>
<dbReference type="GO" id="GO:0000160">
    <property type="term" value="P:phosphorelay signal transduction system"/>
    <property type="evidence" value="ECO:0007669"/>
    <property type="project" value="InterPro"/>
</dbReference>
<protein>
    <submittedName>
        <fullName evidence="7">DNA-binding transcriptional activator of the SARP family</fullName>
    </submittedName>
</protein>
<evidence type="ECO:0000256" key="4">
    <source>
        <dbReference type="ARBA" id="ARBA00023163"/>
    </source>
</evidence>
<dbReference type="InterPro" id="IPR005158">
    <property type="entry name" value="BTAD"/>
</dbReference>
<organism evidence="7 8">
    <name type="scientific">Amycolatopsis arida</name>
    <dbReference type="NCBI Taxonomy" id="587909"/>
    <lineage>
        <taxon>Bacteria</taxon>
        <taxon>Bacillati</taxon>
        <taxon>Actinomycetota</taxon>
        <taxon>Actinomycetes</taxon>
        <taxon>Pseudonocardiales</taxon>
        <taxon>Pseudonocardiaceae</taxon>
        <taxon>Amycolatopsis</taxon>
    </lineage>
</organism>
<feature type="domain" description="OmpR/PhoB-type" evidence="6">
    <location>
        <begin position="9"/>
        <end position="115"/>
    </location>
</feature>
<dbReference type="Proteomes" id="UP000198727">
    <property type="component" value="Unassembled WGS sequence"/>
</dbReference>
<dbReference type="PANTHER" id="PTHR35807:SF1">
    <property type="entry name" value="TRANSCRIPTIONAL REGULATOR REDD"/>
    <property type="match status" value="1"/>
</dbReference>
<accession>A0A1I5MJM0</accession>
<dbReference type="GO" id="GO:0006355">
    <property type="term" value="P:regulation of DNA-templated transcription"/>
    <property type="evidence" value="ECO:0007669"/>
    <property type="project" value="InterPro"/>
</dbReference>
<dbReference type="STRING" id="587909.SAMN05421810_101945"/>
<dbReference type="InterPro" id="IPR051677">
    <property type="entry name" value="AfsR-DnrI-RedD_regulator"/>
</dbReference>
<gene>
    <name evidence="7" type="ORF">SAMN05421810_101945</name>
</gene>
<keyword evidence="2" id="KW-0805">Transcription regulation</keyword>
<name>A0A1I5MJM0_9PSEU</name>
<dbReference type="InterPro" id="IPR036388">
    <property type="entry name" value="WH-like_DNA-bd_sf"/>
</dbReference>
<keyword evidence="3 5" id="KW-0238">DNA-binding</keyword>
<dbReference type="SUPFAM" id="SSF48452">
    <property type="entry name" value="TPR-like"/>
    <property type="match status" value="1"/>
</dbReference>
<dbReference type="SMART" id="SM01043">
    <property type="entry name" value="BTAD"/>
    <property type="match status" value="1"/>
</dbReference>
<dbReference type="GO" id="GO:0003677">
    <property type="term" value="F:DNA binding"/>
    <property type="evidence" value="ECO:0007669"/>
    <property type="project" value="UniProtKB-UniRule"/>
</dbReference>
<reference evidence="8" key="1">
    <citation type="submission" date="2016-10" db="EMBL/GenBank/DDBJ databases">
        <authorList>
            <person name="Varghese N."/>
            <person name="Submissions S."/>
        </authorList>
    </citation>
    <scope>NUCLEOTIDE SEQUENCE [LARGE SCALE GENOMIC DNA]</scope>
    <source>
        <strain evidence="8">CGMCC 4.5579</strain>
    </source>
</reference>
<comment type="similarity">
    <text evidence="1">Belongs to the AfsR/DnrI/RedD regulatory family.</text>
</comment>
<evidence type="ECO:0000313" key="7">
    <source>
        <dbReference type="EMBL" id="SFP09782.1"/>
    </source>
</evidence>
<evidence type="ECO:0000256" key="5">
    <source>
        <dbReference type="PROSITE-ProRule" id="PRU01091"/>
    </source>
</evidence>
<dbReference type="AlphaFoldDB" id="A0A1I5MJM0"/>
<dbReference type="SMART" id="SM00862">
    <property type="entry name" value="Trans_reg_C"/>
    <property type="match status" value="1"/>
</dbReference>
<dbReference type="Gene3D" id="1.25.40.10">
    <property type="entry name" value="Tetratricopeptide repeat domain"/>
    <property type="match status" value="1"/>
</dbReference>
<feature type="DNA-binding region" description="OmpR/PhoB-type" evidence="5">
    <location>
        <begin position="9"/>
        <end position="115"/>
    </location>
</feature>
<keyword evidence="8" id="KW-1185">Reference proteome</keyword>
<evidence type="ECO:0000256" key="2">
    <source>
        <dbReference type="ARBA" id="ARBA00023015"/>
    </source>
</evidence>
<sequence>MAAEPAPQDTPMTPDDRDVSFTLLGPLEVRKDGRDHAPTAPKILQLLAMLLLRPGKVVPAELIIKELWADNPPRSVRTTMQTYIWQLRRCIEENGLAADGDEILATKPPGYVLHVASAQIDVFAFQRFGQQGRTLLDERRHAEAAAAFRSALGLWWGPPLANVNSGPVLSAYAMDLQEQRRTVQHLRFQAEIEAGMHRDLIGELRSLVATNPLDESLHSQLMQVLSRSGRRVEALATYRQLRAKLNEELGLEPCLELQDLHHQLLSAGERVA</sequence>
<evidence type="ECO:0000313" key="8">
    <source>
        <dbReference type="Proteomes" id="UP000198727"/>
    </source>
</evidence>
<dbReference type="InterPro" id="IPR001867">
    <property type="entry name" value="OmpR/PhoB-type_DNA-bd"/>
</dbReference>
<dbReference type="InterPro" id="IPR016032">
    <property type="entry name" value="Sig_transdc_resp-reg_C-effctor"/>
</dbReference>
<evidence type="ECO:0000256" key="3">
    <source>
        <dbReference type="ARBA" id="ARBA00023125"/>
    </source>
</evidence>
<dbReference type="EMBL" id="FOWW01000001">
    <property type="protein sequence ID" value="SFP09782.1"/>
    <property type="molecule type" value="Genomic_DNA"/>
</dbReference>
<evidence type="ECO:0000256" key="1">
    <source>
        <dbReference type="ARBA" id="ARBA00005820"/>
    </source>
</evidence>
<dbReference type="PANTHER" id="PTHR35807">
    <property type="entry name" value="TRANSCRIPTIONAL REGULATOR REDD-RELATED"/>
    <property type="match status" value="1"/>
</dbReference>
<dbReference type="Gene3D" id="1.10.10.10">
    <property type="entry name" value="Winged helix-like DNA-binding domain superfamily/Winged helix DNA-binding domain"/>
    <property type="match status" value="1"/>
</dbReference>
<dbReference type="SUPFAM" id="SSF46894">
    <property type="entry name" value="C-terminal effector domain of the bipartite response regulators"/>
    <property type="match status" value="1"/>
</dbReference>
<proteinExistence type="inferred from homology"/>
<dbReference type="InterPro" id="IPR011990">
    <property type="entry name" value="TPR-like_helical_dom_sf"/>
</dbReference>
<dbReference type="Pfam" id="PF00486">
    <property type="entry name" value="Trans_reg_C"/>
    <property type="match status" value="1"/>
</dbReference>
<dbReference type="PROSITE" id="PS51755">
    <property type="entry name" value="OMPR_PHOB"/>
    <property type="match status" value="1"/>
</dbReference>
<dbReference type="CDD" id="cd15831">
    <property type="entry name" value="BTAD"/>
    <property type="match status" value="1"/>
</dbReference>